<keyword evidence="4" id="KW-1185">Reference proteome</keyword>
<feature type="domain" description="Tetratrico peptide repeat group 5" evidence="2">
    <location>
        <begin position="38"/>
        <end position="155"/>
    </location>
</feature>
<proteinExistence type="predicted"/>
<name>A0A926QI43_9BACL</name>
<feature type="repeat" description="TPR" evidence="1">
    <location>
        <begin position="71"/>
        <end position="104"/>
    </location>
</feature>
<dbReference type="InterPro" id="IPR019734">
    <property type="entry name" value="TPR_rpt"/>
</dbReference>
<gene>
    <name evidence="3" type="ORF">ICC18_08765</name>
</gene>
<reference evidence="3" key="1">
    <citation type="submission" date="2020-09" db="EMBL/GenBank/DDBJ databases">
        <title>Draft Genome Sequence of Paenibacillus sp. WST5.</title>
        <authorList>
            <person name="Bao Z."/>
        </authorList>
    </citation>
    <scope>NUCLEOTIDE SEQUENCE</scope>
    <source>
        <strain evidence="3">WST5</strain>
    </source>
</reference>
<protein>
    <submittedName>
        <fullName evidence="3">Tetratricopeptide repeat protein</fullName>
    </submittedName>
</protein>
<dbReference type="InterPro" id="IPR011990">
    <property type="entry name" value="TPR-like_helical_dom_sf"/>
</dbReference>
<dbReference type="PROSITE" id="PS50005">
    <property type="entry name" value="TPR"/>
    <property type="match status" value="1"/>
</dbReference>
<dbReference type="SUPFAM" id="SSF48452">
    <property type="entry name" value="TPR-like"/>
    <property type="match status" value="1"/>
</dbReference>
<dbReference type="RefSeq" id="WP_188174023.1">
    <property type="nucleotide sequence ID" value="NZ_JACVVD010000003.1"/>
</dbReference>
<dbReference type="AlphaFoldDB" id="A0A926QI43"/>
<keyword evidence="1" id="KW-0802">TPR repeat</keyword>
<evidence type="ECO:0000256" key="1">
    <source>
        <dbReference type="PROSITE-ProRule" id="PRU00339"/>
    </source>
</evidence>
<dbReference type="Gene3D" id="1.25.40.10">
    <property type="entry name" value="Tetratricopeptide repeat domain"/>
    <property type="match status" value="1"/>
</dbReference>
<dbReference type="Pfam" id="PF12688">
    <property type="entry name" value="TPR_5"/>
    <property type="match status" value="1"/>
</dbReference>
<dbReference type="EMBL" id="JACVVD010000003">
    <property type="protein sequence ID" value="MBD0380201.1"/>
    <property type="molecule type" value="Genomic_DNA"/>
</dbReference>
<evidence type="ECO:0000259" key="2">
    <source>
        <dbReference type="Pfam" id="PF12688"/>
    </source>
</evidence>
<comment type="caution">
    <text evidence="3">The sequence shown here is derived from an EMBL/GenBank/DDBJ whole genome shotgun (WGS) entry which is preliminary data.</text>
</comment>
<evidence type="ECO:0000313" key="3">
    <source>
        <dbReference type="EMBL" id="MBD0380201.1"/>
    </source>
</evidence>
<evidence type="ECO:0000313" key="4">
    <source>
        <dbReference type="Proteomes" id="UP000650466"/>
    </source>
</evidence>
<organism evidence="3 4">
    <name type="scientific">Paenibacillus sedimenti</name>
    <dbReference type="NCBI Taxonomy" id="2770274"/>
    <lineage>
        <taxon>Bacteria</taxon>
        <taxon>Bacillati</taxon>
        <taxon>Bacillota</taxon>
        <taxon>Bacilli</taxon>
        <taxon>Bacillales</taxon>
        <taxon>Paenibacillaceae</taxon>
        <taxon>Paenibacillus</taxon>
    </lineage>
</organism>
<sequence length="160" mass="18646">MNRLNEVIELRESGQWLEAKAIILELLEQEPDNPSFWYQCAWIHDVMGLEREAVPFYEKSLVLGLQGEEKQGAILGLGSTYRTLGMYEQAKTLFEKAIEEFPGNREFQVFYAMVLYNLNEHSKAMEILLIQLSETSSDEGIQTYKKAIHFYSNKLDQLWE</sequence>
<dbReference type="Proteomes" id="UP000650466">
    <property type="component" value="Unassembled WGS sequence"/>
</dbReference>
<dbReference type="InterPro" id="IPR041656">
    <property type="entry name" value="TPR_5"/>
</dbReference>
<accession>A0A926QI43</accession>